<evidence type="ECO:0000256" key="1">
    <source>
        <dbReference type="ARBA" id="ARBA00022801"/>
    </source>
</evidence>
<dbReference type="Gene3D" id="3.60.15.10">
    <property type="entry name" value="Ribonuclease Z/Hydroxyacylglutathione hydrolase-like"/>
    <property type="match status" value="1"/>
</dbReference>
<dbReference type="EMBL" id="PIPS01000001">
    <property type="protein sequence ID" value="RUO44582.1"/>
    <property type="molecule type" value="Genomic_DNA"/>
</dbReference>
<dbReference type="Gene3D" id="3.40.50.10890">
    <property type="match status" value="1"/>
</dbReference>
<dbReference type="GO" id="GO:0004521">
    <property type="term" value="F:RNA endonuclease activity"/>
    <property type="evidence" value="ECO:0007669"/>
    <property type="project" value="TreeGrafter"/>
</dbReference>
<reference evidence="5" key="1">
    <citation type="journal article" date="2018" name="Front. Microbiol.">
        <title>Genome-Based Analysis Reveals the Taxonomy and Diversity of the Family Idiomarinaceae.</title>
        <authorList>
            <person name="Liu Y."/>
            <person name="Lai Q."/>
            <person name="Shao Z."/>
        </authorList>
    </citation>
    <scope>NUCLEOTIDE SEQUENCE [LARGE SCALE GENOMIC DNA]</scope>
    <source>
        <strain evidence="5">SN-14</strain>
    </source>
</reference>
<dbReference type="PANTHER" id="PTHR11203:SF37">
    <property type="entry name" value="INTEGRATOR COMPLEX SUBUNIT 11"/>
    <property type="match status" value="1"/>
</dbReference>
<dbReference type="InterPro" id="IPR022712">
    <property type="entry name" value="Beta_Casp"/>
</dbReference>
<dbReference type="Pfam" id="PF07521">
    <property type="entry name" value="RMMBL"/>
    <property type="match status" value="1"/>
</dbReference>
<dbReference type="InterPro" id="IPR001279">
    <property type="entry name" value="Metallo-B-lactamas"/>
</dbReference>
<comment type="caution">
    <text evidence="4">The sequence shown here is derived from an EMBL/GenBank/DDBJ whole genome shotgun (WGS) entry which is preliminary data.</text>
</comment>
<gene>
    <name evidence="4" type="ORF">CWE23_00660</name>
</gene>
<keyword evidence="1 4" id="KW-0378">Hydrolase</keyword>
<evidence type="ECO:0000313" key="5">
    <source>
        <dbReference type="Proteomes" id="UP000286680"/>
    </source>
</evidence>
<evidence type="ECO:0000259" key="3">
    <source>
        <dbReference type="SMART" id="SM01027"/>
    </source>
</evidence>
<dbReference type="CDD" id="cd16295">
    <property type="entry name" value="TTHA0252-CPSF-like_MBL-fold"/>
    <property type="match status" value="1"/>
</dbReference>
<feature type="domain" description="Beta-Casp" evidence="3">
    <location>
        <begin position="235"/>
        <end position="368"/>
    </location>
</feature>
<evidence type="ECO:0000259" key="2">
    <source>
        <dbReference type="SMART" id="SM00849"/>
    </source>
</evidence>
<dbReference type="AlphaFoldDB" id="A0AA94JDA3"/>
<protein>
    <submittedName>
        <fullName evidence="4">MBL fold hydrolase</fullName>
    </submittedName>
</protein>
<accession>A0AA94JDA3</accession>
<dbReference type="Pfam" id="PF10996">
    <property type="entry name" value="Beta-Casp"/>
    <property type="match status" value="1"/>
</dbReference>
<dbReference type="RefSeq" id="WP_126819121.1">
    <property type="nucleotide sequence ID" value="NZ_PIPS01000001.1"/>
</dbReference>
<dbReference type="SUPFAM" id="SSF56281">
    <property type="entry name" value="Metallo-hydrolase/oxidoreductase"/>
    <property type="match status" value="1"/>
</dbReference>
<evidence type="ECO:0000313" key="4">
    <source>
        <dbReference type="EMBL" id="RUO44582.1"/>
    </source>
</evidence>
<name>A0AA94JDA3_9GAMM</name>
<dbReference type="InterPro" id="IPR011108">
    <property type="entry name" value="RMMBL"/>
</dbReference>
<dbReference type="SMART" id="SM01027">
    <property type="entry name" value="Beta-Casp"/>
    <property type="match status" value="1"/>
</dbReference>
<dbReference type="InterPro" id="IPR036866">
    <property type="entry name" value="RibonucZ/Hydroxyglut_hydro"/>
</dbReference>
<proteinExistence type="predicted"/>
<sequence length="454" mass="50253">MDIIHHGGFDQVTGSCHELRVSDGERYLIDCGITQGHDQSSVPGALPDVSFVSDSIKAVIITHCHLDHIGRLPYLLAAGFNGPILCTKASARLLALVLADAIQVGISRDAELIEAVLERLQQQLQPLAYQQWWQLSDRCRIRLQNAGHIMGSAYVECDVDDQRVVFSGDIGCKGTPLLPDPTPLERADLLLLESTYGDRSHESRADRQQRLKQRIERCIEDRGAVLIPAFSMGRTQELLYEFEDIWHQLEQSHQQQFPEIVVDSPLAAELTDVYQELHELWDAEAKQRLQQGRHPLSFSHCHTVRDHDQHMALVNRLTSTAEPVIIIAASGMCAGGRISNYLRALLPDPRTDVLFVGYQAQGTPGHDIQTYGPSGGYVYLDGEKVTINAGIYTLGGYSAHADQGELLAFIGSAQSAVKRVRLIHGEPHAQRALAAQIRERFNIPVETAAELFGG</sequence>
<feature type="domain" description="Metallo-beta-lactamase" evidence="2">
    <location>
        <begin position="13"/>
        <end position="230"/>
    </location>
</feature>
<dbReference type="InterPro" id="IPR050698">
    <property type="entry name" value="MBL"/>
</dbReference>
<dbReference type="GO" id="GO:0016787">
    <property type="term" value="F:hydrolase activity"/>
    <property type="evidence" value="ECO:0007669"/>
    <property type="project" value="UniProtKB-KW"/>
</dbReference>
<organism evidence="4 5">
    <name type="scientific">Idiomarina aquatica</name>
    <dbReference type="NCBI Taxonomy" id="1327752"/>
    <lineage>
        <taxon>Bacteria</taxon>
        <taxon>Pseudomonadati</taxon>
        <taxon>Pseudomonadota</taxon>
        <taxon>Gammaproteobacteria</taxon>
        <taxon>Alteromonadales</taxon>
        <taxon>Idiomarinaceae</taxon>
        <taxon>Idiomarina</taxon>
    </lineage>
</organism>
<dbReference type="PANTHER" id="PTHR11203">
    <property type="entry name" value="CLEAVAGE AND POLYADENYLATION SPECIFICITY FACTOR FAMILY MEMBER"/>
    <property type="match status" value="1"/>
</dbReference>
<dbReference type="Proteomes" id="UP000286680">
    <property type="component" value="Unassembled WGS sequence"/>
</dbReference>
<dbReference type="Pfam" id="PF00753">
    <property type="entry name" value="Lactamase_B"/>
    <property type="match status" value="1"/>
</dbReference>
<keyword evidence="5" id="KW-1185">Reference proteome</keyword>
<dbReference type="SMART" id="SM00849">
    <property type="entry name" value="Lactamase_B"/>
    <property type="match status" value="1"/>
</dbReference>